<dbReference type="PANTHER" id="PTHR11530:SF11">
    <property type="entry name" value="D-ASPARTATE OXIDASE"/>
    <property type="match status" value="1"/>
</dbReference>
<feature type="binding site" evidence="6">
    <location>
        <begin position="47"/>
        <end position="48"/>
    </location>
    <ligand>
        <name>FAD</name>
        <dbReference type="ChEBI" id="CHEBI:57692"/>
    </ligand>
</feature>
<feature type="binding site" evidence="6">
    <location>
        <position position="252"/>
    </location>
    <ligand>
        <name>D-dopa</name>
        <dbReference type="ChEBI" id="CHEBI:149689"/>
    </ligand>
</feature>
<dbReference type="PIRSF" id="PIRSF000189">
    <property type="entry name" value="D-aa_oxidase"/>
    <property type="match status" value="1"/>
</dbReference>
<organism evidence="8 9">
    <name type="scientific">Venturia effusa</name>
    <dbReference type="NCBI Taxonomy" id="50376"/>
    <lineage>
        <taxon>Eukaryota</taxon>
        <taxon>Fungi</taxon>
        <taxon>Dikarya</taxon>
        <taxon>Ascomycota</taxon>
        <taxon>Pezizomycotina</taxon>
        <taxon>Dothideomycetes</taxon>
        <taxon>Pleosporomycetidae</taxon>
        <taxon>Venturiales</taxon>
        <taxon>Venturiaceae</taxon>
        <taxon>Venturia</taxon>
    </lineage>
</organism>
<evidence type="ECO:0000256" key="2">
    <source>
        <dbReference type="ARBA" id="ARBA00006730"/>
    </source>
</evidence>
<feature type="binding site" evidence="6">
    <location>
        <position position="313"/>
    </location>
    <ligand>
        <name>D-serine</name>
        <dbReference type="ChEBI" id="CHEBI:35247"/>
    </ligand>
</feature>
<name>A0A517LH28_9PEZI</name>
<dbReference type="GO" id="GO:0005737">
    <property type="term" value="C:cytoplasm"/>
    <property type="evidence" value="ECO:0007669"/>
    <property type="project" value="TreeGrafter"/>
</dbReference>
<dbReference type="STRING" id="50376.A0A517LH28"/>
<evidence type="ECO:0000256" key="6">
    <source>
        <dbReference type="PIRSR" id="PIRSR000189-1"/>
    </source>
</evidence>
<evidence type="ECO:0000256" key="5">
    <source>
        <dbReference type="ARBA" id="ARBA00023002"/>
    </source>
</evidence>
<sequence length="375" mass="40365">MTSSQKHIVVFGAGVIGLQTAISLLEAGYKVTIVAKHLPGDLSIEYTSPWAGAHWRPNDAEVDLEQQSWDLESYNYWLSIVAREINEPETTVRSGLDVVEATGYYEDPTPPWFSKNVLSFKQTGPKTIFGQQLHGHKFSSIGINVPAYLQYLLDTAIQLGATTIRSTLPVSTSLANSIKYLSPTLREASPQSVDAYINATGISARKLVPDEAVYPIRGQTVTVKGLAKGITTIDAAPPSSLSKEQGAPGIIYILPRPHSNTTILGGTKQAHADDANPSAQTTKEILEAAKEWAPELLNAEGEFDVLSEQVGLRPGRKGGVRCEIEVLGEQVVVCHAYGHGGGGFQKSIGCAKKVVRLLGEYFGEGKDKVAVQAKL</sequence>
<dbReference type="GO" id="GO:0071949">
    <property type="term" value="F:FAD binding"/>
    <property type="evidence" value="ECO:0007669"/>
    <property type="project" value="InterPro"/>
</dbReference>
<feature type="domain" description="FAD dependent oxidoreductase" evidence="7">
    <location>
        <begin position="8"/>
        <end position="356"/>
    </location>
</feature>
<feature type="binding site" evidence="6">
    <location>
        <position position="341"/>
    </location>
    <ligand>
        <name>D-dopa</name>
        <dbReference type="ChEBI" id="CHEBI:149689"/>
    </ligand>
</feature>
<dbReference type="PANTHER" id="PTHR11530">
    <property type="entry name" value="D-AMINO ACID OXIDASE"/>
    <property type="match status" value="1"/>
</dbReference>
<dbReference type="InterPro" id="IPR006076">
    <property type="entry name" value="FAD-dep_OxRdtase"/>
</dbReference>
<protein>
    <recommendedName>
        <fullName evidence="7">FAD dependent oxidoreductase domain-containing protein</fullName>
    </recommendedName>
</protein>
<reference evidence="8 9" key="1">
    <citation type="submission" date="2019-07" db="EMBL/GenBank/DDBJ databases">
        <title>Finished genome of Venturia effusa.</title>
        <authorList>
            <person name="Young C.A."/>
            <person name="Cox M.P."/>
            <person name="Ganley A.R.D."/>
            <person name="David W.J."/>
        </authorList>
    </citation>
    <scope>NUCLEOTIDE SEQUENCE [LARGE SCALE GENOMIC DNA]</scope>
    <source>
        <strain evidence="9">albino</strain>
    </source>
</reference>
<dbReference type="AlphaFoldDB" id="A0A517LH28"/>
<keyword evidence="3" id="KW-0285">Flavoprotein</keyword>
<dbReference type="Pfam" id="PF01266">
    <property type="entry name" value="DAO"/>
    <property type="match status" value="1"/>
</dbReference>
<dbReference type="EMBL" id="CP042196">
    <property type="protein sequence ID" value="QDS74927.1"/>
    <property type="molecule type" value="Genomic_DNA"/>
</dbReference>
<dbReference type="GO" id="GO:0003884">
    <property type="term" value="F:D-amino-acid oxidase activity"/>
    <property type="evidence" value="ECO:0007669"/>
    <property type="project" value="InterPro"/>
</dbReference>
<dbReference type="OrthoDB" id="2015447at2759"/>
<comment type="similarity">
    <text evidence="2">Belongs to the DAMOX/DASOX family.</text>
</comment>
<dbReference type="SUPFAM" id="SSF51971">
    <property type="entry name" value="Nucleotide-binding domain"/>
    <property type="match status" value="1"/>
</dbReference>
<comment type="cofactor">
    <cofactor evidence="1 6">
        <name>FAD</name>
        <dbReference type="ChEBI" id="CHEBI:57692"/>
    </cofactor>
</comment>
<dbReference type="InterPro" id="IPR023209">
    <property type="entry name" value="DAO"/>
</dbReference>
<dbReference type="GO" id="GO:0019478">
    <property type="term" value="P:D-amino acid catabolic process"/>
    <property type="evidence" value="ECO:0007669"/>
    <property type="project" value="TreeGrafter"/>
</dbReference>
<dbReference type="Gene3D" id="3.30.9.10">
    <property type="entry name" value="D-Amino Acid Oxidase, subunit A, domain 2"/>
    <property type="match status" value="1"/>
</dbReference>
<keyword evidence="5" id="KW-0560">Oxidoreductase</keyword>
<dbReference type="Gene3D" id="3.40.50.720">
    <property type="entry name" value="NAD(P)-binding Rossmann-like Domain"/>
    <property type="match status" value="1"/>
</dbReference>
<evidence type="ECO:0000256" key="3">
    <source>
        <dbReference type="ARBA" id="ARBA00022630"/>
    </source>
</evidence>
<evidence type="ECO:0000313" key="9">
    <source>
        <dbReference type="Proteomes" id="UP000316270"/>
    </source>
</evidence>
<accession>A0A517LH28</accession>
<dbReference type="SUPFAM" id="SSF54373">
    <property type="entry name" value="FAD-linked reductases, C-terminal domain"/>
    <property type="match status" value="1"/>
</dbReference>
<evidence type="ECO:0000256" key="1">
    <source>
        <dbReference type="ARBA" id="ARBA00001974"/>
    </source>
</evidence>
<gene>
    <name evidence="8" type="ORF">FKW77_004292</name>
</gene>
<evidence type="ECO:0000256" key="4">
    <source>
        <dbReference type="ARBA" id="ARBA00022827"/>
    </source>
</evidence>
<keyword evidence="9" id="KW-1185">Reference proteome</keyword>
<keyword evidence="4 6" id="KW-0274">FAD</keyword>
<proteinExistence type="inferred from homology"/>
<feature type="binding site" evidence="6">
    <location>
        <position position="200"/>
    </location>
    <ligand>
        <name>FAD</name>
        <dbReference type="ChEBI" id="CHEBI:57692"/>
    </ligand>
</feature>
<dbReference type="Proteomes" id="UP000316270">
    <property type="component" value="Chromosome 12"/>
</dbReference>
<evidence type="ECO:0000259" key="7">
    <source>
        <dbReference type="Pfam" id="PF01266"/>
    </source>
</evidence>
<evidence type="ECO:0000313" key="8">
    <source>
        <dbReference type="EMBL" id="QDS74927.1"/>
    </source>
</evidence>